<reference evidence="2 3" key="1">
    <citation type="submission" date="2014-04" db="EMBL/GenBank/DDBJ databases">
        <authorList>
            <consortium name="DOE Joint Genome Institute"/>
            <person name="Kuo A."/>
            <person name="Kohler A."/>
            <person name="Nagy L.G."/>
            <person name="Floudas D."/>
            <person name="Copeland A."/>
            <person name="Barry K.W."/>
            <person name="Cichocki N."/>
            <person name="Veneault-Fourrey C."/>
            <person name="LaButti K."/>
            <person name="Lindquist E.A."/>
            <person name="Lipzen A."/>
            <person name="Lundell T."/>
            <person name="Morin E."/>
            <person name="Murat C."/>
            <person name="Sun H."/>
            <person name="Tunlid A."/>
            <person name="Henrissat B."/>
            <person name="Grigoriev I.V."/>
            <person name="Hibbett D.S."/>
            <person name="Martin F."/>
            <person name="Nordberg H.P."/>
            <person name="Cantor M.N."/>
            <person name="Hua S.X."/>
        </authorList>
    </citation>
    <scope>NUCLEOTIDE SEQUENCE [LARGE SCALE GENOMIC DNA]</scope>
    <source>
        <strain evidence="2 3">Foug A</strain>
    </source>
</reference>
<accession>A0A0C2Z5W8</accession>
<dbReference type="InParanoid" id="A0A0C2Z5W8"/>
<evidence type="ECO:0000313" key="2">
    <source>
        <dbReference type="EMBL" id="KIM57403.1"/>
    </source>
</evidence>
<sequence>LRFESPHWATSHLPIDRATSPPKKAQSPPQLLIPDSSPSARPLFSQDPPLINAPEGDGGFMSGPQLHIVPATPVSGGGA</sequence>
<dbReference type="EMBL" id="KN822101">
    <property type="protein sequence ID" value="KIM57403.1"/>
    <property type="molecule type" value="Genomic_DNA"/>
</dbReference>
<dbReference type="Proteomes" id="UP000053989">
    <property type="component" value="Unassembled WGS sequence"/>
</dbReference>
<proteinExistence type="predicted"/>
<keyword evidence="3" id="KW-1185">Reference proteome</keyword>
<feature type="non-terminal residue" evidence="2">
    <location>
        <position position="1"/>
    </location>
</feature>
<evidence type="ECO:0000313" key="3">
    <source>
        <dbReference type="Proteomes" id="UP000053989"/>
    </source>
</evidence>
<protein>
    <submittedName>
        <fullName evidence="2">Uncharacterized protein</fullName>
    </submittedName>
</protein>
<evidence type="ECO:0000256" key="1">
    <source>
        <dbReference type="SAM" id="MobiDB-lite"/>
    </source>
</evidence>
<gene>
    <name evidence="2" type="ORF">SCLCIDRAFT_61936</name>
</gene>
<dbReference type="HOGENOM" id="CLU_193991_0_0_1"/>
<organism evidence="2 3">
    <name type="scientific">Scleroderma citrinum Foug A</name>
    <dbReference type="NCBI Taxonomy" id="1036808"/>
    <lineage>
        <taxon>Eukaryota</taxon>
        <taxon>Fungi</taxon>
        <taxon>Dikarya</taxon>
        <taxon>Basidiomycota</taxon>
        <taxon>Agaricomycotina</taxon>
        <taxon>Agaricomycetes</taxon>
        <taxon>Agaricomycetidae</taxon>
        <taxon>Boletales</taxon>
        <taxon>Sclerodermatineae</taxon>
        <taxon>Sclerodermataceae</taxon>
        <taxon>Scleroderma</taxon>
    </lineage>
</organism>
<feature type="non-terminal residue" evidence="2">
    <location>
        <position position="79"/>
    </location>
</feature>
<reference evidence="3" key="2">
    <citation type="submission" date="2015-01" db="EMBL/GenBank/DDBJ databases">
        <title>Evolutionary Origins and Diversification of the Mycorrhizal Mutualists.</title>
        <authorList>
            <consortium name="DOE Joint Genome Institute"/>
            <consortium name="Mycorrhizal Genomics Consortium"/>
            <person name="Kohler A."/>
            <person name="Kuo A."/>
            <person name="Nagy L.G."/>
            <person name="Floudas D."/>
            <person name="Copeland A."/>
            <person name="Barry K.W."/>
            <person name="Cichocki N."/>
            <person name="Veneault-Fourrey C."/>
            <person name="LaButti K."/>
            <person name="Lindquist E.A."/>
            <person name="Lipzen A."/>
            <person name="Lundell T."/>
            <person name="Morin E."/>
            <person name="Murat C."/>
            <person name="Riley R."/>
            <person name="Ohm R."/>
            <person name="Sun H."/>
            <person name="Tunlid A."/>
            <person name="Henrissat B."/>
            <person name="Grigoriev I.V."/>
            <person name="Hibbett D.S."/>
            <person name="Martin F."/>
        </authorList>
    </citation>
    <scope>NUCLEOTIDE SEQUENCE [LARGE SCALE GENOMIC DNA]</scope>
    <source>
        <strain evidence="3">Foug A</strain>
    </source>
</reference>
<feature type="region of interest" description="Disordered" evidence="1">
    <location>
        <begin position="1"/>
        <end position="79"/>
    </location>
</feature>
<dbReference type="OrthoDB" id="4748970at2759"/>
<dbReference type="AlphaFoldDB" id="A0A0C2Z5W8"/>
<name>A0A0C2Z5W8_9AGAM</name>
<dbReference type="STRING" id="1036808.A0A0C2Z5W8"/>